<keyword evidence="4" id="KW-1185">Reference proteome</keyword>
<dbReference type="InterPro" id="IPR011576">
    <property type="entry name" value="Pyridox_Oxase_N"/>
</dbReference>
<sequence length="185" mass="19593">MHDLLIVDVSGGPAGSPSSRVAVARLPGALVGHPGVRLGFGGGDDDPSIGEVTTKGGGTMSVSSEIAASKQVSLTTYRKDGTAVSTPVWHIIDQDTLLIVSEADAWKVKRIRNNPQVQVTVCDIRGRVAPDAQPVPGTARLLDEAGTERARELLARRYITSRVGNWFAKTFGVKRNPMIAIAITL</sequence>
<dbReference type="Proteomes" id="UP001597183">
    <property type="component" value="Unassembled WGS sequence"/>
</dbReference>
<dbReference type="GO" id="GO:0016491">
    <property type="term" value="F:oxidoreductase activity"/>
    <property type="evidence" value="ECO:0007669"/>
    <property type="project" value="UniProtKB-KW"/>
</dbReference>
<evidence type="ECO:0000259" key="2">
    <source>
        <dbReference type="Pfam" id="PF01243"/>
    </source>
</evidence>
<reference evidence="4" key="1">
    <citation type="journal article" date="2019" name="Int. J. Syst. Evol. Microbiol.">
        <title>The Global Catalogue of Microorganisms (GCM) 10K type strain sequencing project: providing services to taxonomists for standard genome sequencing and annotation.</title>
        <authorList>
            <consortium name="The Broad Institute Genomics Platform"/>
            <consortium name="The Broad Institute Genome Sequencing Center for Infectious Disease"/>
            <person name="Wu L."/>
            <person name="Ma J."/>
        </authorList>
    </citation>
    <scope>NUCLEOTIDE SEQUENCE [LARGE SCALE GENOMIC DNA]</scope>
    <source>
        <strain evidence="4">CCM 7526</strain>
    </source>
</reference>
<comment type="caution">
    <text evidence="3">The sequence shown here is derived from an EMBL/GenBank/DDBJ whole genome shotgun (WGS) entry which is preliminary data.</text>
</comment>
<evidence type="ECO:0000313" key="4">
    <source>
        <dbReference type="Proteomes" id="UP001597183"/>
    </source>
</evidence>
<dbReference type="EMBL" id="JBHTMK010000053">
    <property type="protein sequence ID" value="MFD1371996.1"/>
    <property type="molecule type" value="Genomic_DNA"/>
</dbReference>
<accession>A0ABW4AMB6</accession>
<proteinExistence type="predicted"/>
<dbReference type="RefSeq" id="WP_317787095.1">
    <property type="nucleotide sequence ID" value="NZ_AP028461.1"/>
</dbReference>
<dbReference type="PANTHER" id="PTHR35176:SF11">
    <property type="entry name" value="PYRIDOXAMINE 5'-PHOSPHATE OXIDASE FAMILY PROTEIN"/>
    <property type="match status" value="1"/>
</dbReference>
<dbReference type="Gene3D" id="2.30.110.10">
    <property type="entry name" value="Electron Transport, Fmn-binding Protein, Chain A"/>
    <property type="match status" value="1"/>
</dbReference>
<dbReference type="InterPro" id="IPR019965">
    <property type="entry name" value="PPOX_F420-dep_Rv2061_put"/>
</dbReference>
<feature type="domain" description="Pyridoxamine 5'-phosphate oxidase N-terminal" evidence="2">
    <location>
        <begin position="65"/>
        <end position="150"/>
    </location>
</feature>
<keyword evidence="1 3" id="KW-0560">Oxidoreductase</keyword>
<dbReference type="Pfam" id="PF01243">
    <property type="entry name" value="PNPOx_N"/>
    <property type="match status" value="1"/>
</dbReference>
<organism evidence="3 4">
    <name type="scientific">Actinoplanes sichuanensis</name>
    <dbReference type="NCBI Taxonomy" id="512349"/>
    <lineage>
        <taxon>Bacteria</taxon>
        <taxon>Bacillati</taxon>
        <taxon>Actinomycetota</taxon>
        <taxon>Actinomycetes</taxon>
        <taxon>Micromonosporales</taxon>
        <taxon>Micromonosporaceae</taxon>
        <taxon>Actinoplanes</taxon>
    </lineage>
</organism>
<protein>
    <submittedName>
        <fullName evidence="3">PPOX class F420-dependent oxidoreductase</fullName>
        <ecNumber evidence="3">1.-.-.-</ecNumber>
    </submittedName>
</protein>
<dbReference type="PANTHER" id="PTHR35176">
    <property type="entry name" value="HEME OXYGENASE HI_0854-RELATED"/>
    <property type="match status" value="1"/>
</dbReference>
<evidence type="ECO:0000256" key="1">
    <source>
        <dbReference type="ARBA" id="ARBA00023002"/>
    </source>
</evidence>
<dbReference type="NCBIfam" id="TIGR03666">
    <property type="entry name" value="Rv2061_F420"/>
    <property type="match status" value="1"/>
</dbReference>
<gene>
    <name evidence="3" type="ORF">ACFQ5G_42300</name>
</gene>
<dbReference type="EC" id="1.-.-.-" evidence="3"/>
<name>A0ABW4AMB6_9ACTN</name>
<dbReference type="InterPro" id="IPR052019">
    <property type="entry name" value="F420H2_bilvrd_red/Heme_oxyg"/>
</dbReference>
<dbReference type="InterPro" id="IPR012349">
    <property type="entry name" value="Split_barrel_FMN-bd"/>
</dbReference>
<evidence type="ECO:0000313" key="3">
    <source>
        <dbReference type="EMBL" id="MFD1371996.1"/>
    </source>
</evidence>
<dbReference type="SUPFAM" id="SSF50475">
    <property type="entry name" value="FMN-binding split barrel"/>
    <property type="match status" value="1"/>
</dbReference>